<organism evidence="6 7">
    <name type="scientific">Roseivirga seohaensis subsp. aquiponti</name>
    <dbReference type="NCBI Taxonomy" id="1566026"/>
    <lineage>
        <taxon>Bacteria</taxon>
        <taxon>Pseudomonadati</taxon>
        <taxon>Bacteroidota</taxon>
        <taxon>Cytophagia</taxon>
        <taxon>Cytophagales</taxon>
        <taxon>Roseivirgaceae</taxon>
        <taxon>Roseivirga</taxon>
    </lineage>
</organism>
<dbReference type="PANTHER" id="PTHR43424:SF1">
    <property type="entry name" value="LOCUS PUTATIVE PROTEIN 1-RELATED"/>
    <property type="match status" value="1"/>
</dbReference>
<feature type="transmembrane region" description="Helical" evidence="5">
    <location>
        <begin position="41"/>
        <end position="63"/>
    </location>
</feature>
<evidence type="ECO:0000256" key="1">
    <source>
        <dbReference type="ARBA" id="ARBA00004141"/>
    </source>
</evidence>
<feature type="transmembrane region" description="Helical" evidence="5">
    <location>
        <begin position="7"/>
        <end position="29"/>
    </location>
</feature>
<feature type="transmembrane region" description="Helical" evidence="5">
    <location>
        <begin position="438"/>
        <end position="460"/>
    </location>
</feature>
<sequence>MSIKRNYGYNLFNSFLNIAFPIFTFPYAARILSPDGIGQTQFIFSYAQYFALLAAFGIPIYGVKVISEARDNQAKLNKATTELLLISTVNMIIVLVIYISSIMIIGQFRENQADYLLASLLIVLSVFNVDWFFSGKEQFKIIAIRSGLIKTVAFILLFITVRNSDDITAYLFFLVFLYIGNYALNFFFLFRNVKLDFREIIPKKHLRPLVLILSMTIATTIYTTLDSVLLGFLSNTTEVGYYTAAVKLSKVSIPILTSLGIVALPKITGMIQSNNQLAQQSLYEKSFSFISFLAIPMCLGIYLLRTETILLFSGEEFMPAAQDVAALAFLPLFIGFGHFAAFQVLLPLNQNKSLFISTVVGMCLFFGLCFLLVPKSGSTGAAISNTVTELIVTVCYFMFFPKYILLSLPWKKLITAGLAVLPFVPIVLFLQSQLKHSLTIIILAISMCSLVYVLIQYYIFKEKLIIDSLTFLRNGKKK</sequence>
<feature type="transmembrane region" description="Helical" evidence="5">
    <location>
        <begin position="167"/>
        <end position="188"/>
    </location>
</feature>
<accession>A0A0L8AP69</accession>
<dbReference type="GO" id="GO:0016020">
    <property type="term" value="C:membrane"/>
    <property type="evidence" value="ECO:0007669"/>
    <property type="project" value="UniProtKB-SubCell"/>
</dbReference>
<keyword evidence="4 5" id="KW-0472">Membrane</keyword>
<evidence type="ECO:0000256" key="3">
    <source>
        <dbReference type="ARBA" id="ARBA00022989"/>
    </source>
</evidence>
<dbReference type="OrthoDB" id="9815702at2"/>
<dbReference type="Pfam" id="PF01943">
    <property type="entry name" value="Polysacc_synt"/>
    <property type="match status" value="1"/>
</dbReference>
<feature type="transmembrane region" description="Helical" evidence="5">
    <location>
        <begin position="209"/>
        <end position="233"/>
    </location>
</feature>
<comment type="caution">
    <text evidence="6">The sequence shown here is derived from an EMBL/GenBank/DDBJ whole genome shotgun (WGS) entry which is preliminary data.</text>
</comment>
<keyword evidence="2 5" id="KW-0812">Transmembrane</keyword>
<keyword evidence="3 5" id="KW-1133">Transmembrane helix</keyword>
<feature type="transmembrane region" description="Helical" evidence="5">
    <location>
        <begin position="239"/>
        <end position="265"/>
    </location>
</feature>
<evidence type="ECO:0000313" key="7">
    <source>
        <dbReference type="Proteomes" id="UP000036908"/>
    </source>
</evidence>
<name>A0A0L8AP69_9BACT</name>
<feature type="transmembrane region" description="Helical" evidence="5">
    <location>
        <begin position="115"/>
        <end position="133"/>
    </location>
</feature>
<dbReference type="AlphaFoldDB" id="A0A0L8AP69"/>
<dbReference type="Proteomes" id="UP000036908">
    <property type="component" value="Unassembled WGS sequence"/>
</dbReference>
<dbReference type="InterPro" id="IPR052556">
    <property type="entry name" value="PolySynth_Transporter"/>
</dbReference>
<feature type="transmembrane region" description="Helical" evidence="5">
    <location>
        <begin position="83"/>
        <end position="109"/>
    </location>
</feature>
<proteinExistence type="predicted"/>
<dbReference type="EMBL" id="JSVA01000004">
    <property type="protein sequence ID" value="KOF03982.1"/>
    <property type="molecule type" value="Genomic_DNA"/>
</dbReference>
<feature type="transmembrane region" description="Helical" evidence="5">
    <location>
        <begin position="413"/>
        <end position="432"/>
    </location>
</feature>
<feature type="transmembrane region" description="Helical" evidence="5">
    <location>
        <begin position="379"/>
        <end position="401"/>
    </location>
</feature>
<dbReference type="InterPro" id="IPR002797">
    <property type="entry name" value="Polysacc_synth"/>
</dbReference>
<evidence type="ECO:0000256" key="4">
    <source>
        <dbReference type="ARBA" id="ARBA00023136"/>
    </source>
</evidence>
<keyword evidence="7" id="KW-1185">Reference proteome</keyword>
<feature type="transmembrane region" description="Helical" evidence="5">
    <location>
        <begin position="324"/>
        <end position="346"/>
    </location>
</feature>
<evidence type="ECO:0000313" key="6">
    <source>
        <dbReference type="EMBL" id="KOF03982.1"/>
    </source>
</evidence>
<reference evidence="7" key="1">
    <citation type="submission" date="2014-11" db="EMBL/GenBank/DDBJ databases">
        <title>Genome sequencing of Roseivirga sp. D-25.</title>
        <authorList>
            <person name="Selvaratnam C."/>
            <person name="Thevarajoo S."/>
            <person name="Goh K.M."/>
            <person name="Eee R."/>
            <person name="Chan K.-G."/>
            <person name="Chong C.S."/>
        </authorList>
    </citation>
    <scope>NUCLEOTIDE SEQUENCE [LARGE SCALE GENOMIC DNA]</scope>
    <source>
        <strain evidence="7">D-25</strain>
    </source>
</reference>
<feature type="transmembrane region" description="Helical" evidence="5">
    <location>
        <begin position="286"/>
        <end position="304"/>
    </location>
</feature>
<feature type="transmembrane region" description="Helical" evidence="5">
    <location>
        <begin position="142"/>
        <end position="161"/>
    </location>
</feature>
<protein>
    <submittedName>
        <fullName evidence="6">Uncharacterized protein</fullName>
    </submittedName>
</protein>
<dbReference type="RefSeq" id="WP_053222202.1">
    <property type="nucleotide sequence ID" value="NZ_JSVA01000004.1"/>
</dbReference>
<evidence type="ECO:0000256" key="2">
    <source>
        <dbReference type="ARBA" id="ARBA00022692"/>
    </source>
</evidence>
<evidence type="ECO:0000256" key="5">
    <source>
        <dbReference type="SAM" id="Phobius"/>
    </source>
</evidence>
<dbReference type="PANTHER" id="PTHR43424">
    <property type="entry name" value="LOCUS PUTATIVE PROTEIN 1-RELATED"/>
    <property type="match status" value="1"/>
</dbReference>
<gene>
    <name evidence="6" type="ORF">OB69_02965</name>
</gene>
<feature type="transmembrane region" description="Helical" evidence="5">
    <location>
        <begin position="353"/>
        <end position="373"/>
    </location>
</feature>
<dbReference type="CDD" id="cd13128">
    <property type="entry name" value="MATE_Wzx_like"/>
    <property type="match status" value="1"/>
</dbReference>
<comment type="subcellular location">
    <subcellularLocation>
        <location evidence="1">Membrane</location>
        <topology evidence="1">Multi-pass membrane protein</topology>
    </subcellularLocation>
</comment>
<dbReference type="PATRIC" id="fig|1566026.4.peg.2362"/>